<dbReference type="GO" id="GO:0000070">
    <property type="term" value="P:mitotic sister chromatid segregation"/>
    <property type="evidence" value="ECO:0007669"/>
    <property type="project" value="TreeGrafter"/>
</dbReference>
<dbReference type="PANTHER" id="PTHR14527">
    <property type="entry name" value="PROTEIN MIS12 HOMOLOG"/>
    <property type="match status" value="1"/>
</dbReference>
<proteinExistence type="inferred from homology"/>
<evidence type="ECO:0000256" key="3">
    <source>
        <dbReference type="ARBA" id="ARBA00022454"/>
    </source>
</evidence>
<dbReference type="Pfam" id="PF05859">
    <property type="entry name" value="Mis12"/>
    <property type="match status" value="1"/>
</dbReference>
<keyword evidence="4" id="KW-0132">Cell division</keyword>
<dbReference type="GO" id="GO:0051382">
    <property type="term" value="P:kinetochore assembly"/>
    <property type="evidence" value="ECO:0007669"/>
    <property type="project" value="TreeGrafter"/>
</dbReference>
<dbReference type="GO" id="GO:0005634">
    <property type="term" value="C:nucleus"/>
    <property type="evidence" value="ECO:0007669"/>
    <property type="project" value="InterPro"/>
</dbReference>
<name>A0A7S3AGH1_9EUKA</name>
<evidence type="ECO:0000256" key="5">
    <source>
        <dbReference type="ARBA" id="ARBA00022776"/>
    </source>
</evidence>
<evidence type="ECO:0000313" key="10">
    <source>
        <dbReference type="EMBL" id="CAE0102698.1"/>
    </source>
</evidence>
<evidence type="ECO:0000256" key="4">
    <source>
        <dbReference type="ARBA" id="ARBA00022618"/>
    </source>
</evidence>
<evidence type="ECO:0000256" key="9">
    <source>
        <dbReference type="ARBA" id="ARBA00023328"/>
    </source>
</evidence>
<keyword evidence="3" id="KW-0158">Chromosome</keyword>
<dbReference type="InterPro" id="IPR008685">
    <property type="entry name" value="Centromere_Mis12"/>
</dbReference>
<dbReference type="GO" id="GO:0051301">
    <property type="term" value="P:cell division"/>
    <property type="evidence" value="ECO:0007669"/>
    <property type="project" value="UniProtKB-KW"/>
</dbReference>
<keyword evidence="7" id="KW-0175">Coiled coil</keyword>
<gene>
    <name evidence="10" type="ORF">HERI1096_LOCUS3356</name>
</gene>
<evidence type="ECO:0000256" key="8">
    <source>
        <dbReference type="ARBA" id="ARBA00023306"/>
    </source>
</evidence>
<organism evidence="10">
    <name type="scientific">Haptolina ericina</name>
    <dbReference type="NCBI Taxonomy" id="156174"/>
    <lineage>
        <taxon>Eukaryota</taxon>
        <taxon>Haptista</taxon>
        <taxon>Haptophyta</taxon>
        <taxon>Prymnesiophyceae</taxon>
        <taxon>Prymnesiales</taxon>
        <taxon>Prymnesiaceae</taxon>
        <taxon>Haptolina</taxon>
    </lineage>
</organism>
<evidence type="ECO:0000256" key="7">
    <source>
        <dbReference type="ARBA" id="ARBA00023054"/>
    </source>
</evidence>
<dbReference type="PANTHER" id="PTHR14527:SF2">
    <property type="entry name" value="PROTEIN MIS12 HOMOLOG"/>
    <property type="match status" value="1"/>
</dbReference>
<sequence>MVEPQTAVFFGHEPIKVVDDVINSFSDGVWDCAEAMETILNDHPDLKSRTTEIKQGIDRWFLKTQRAADKNFDKFELYTLKNILRVPADLQQDDHHVEAEVETGVTSDVEELWARLQQSLATRRELQHKLVGAQRTTQLWESNREFVRQLAEGHSGDGVRSIMEDAEHLAATQEQSWEQLRGQDAQPCAEALAAPSAPRVSALQQRFGHRRAMTSIVSVGDLQQLSSMLCAS</sequence>
<comment type="similarity">
    <text evidence="2">Belongs to the mis12 family.</text>
</comment>
<comment type="subcellular location">
    <subcellularLocation>
        <location evidence="1">Chromosome</location>
        <location evidence="1">Centromere</location>
        <location evidence="1">Kinetochore</location>
    </subcellularLocation>
</comment>
<dbReference type="GO" id="GO:0000444">
    <property type="term" value="C:MIS12/MIND type complex"/>
    <property type="evidence" value="ECO:0007669"/>
    <property type="project" value="TreeGrafter"/>
</dbReference>
<dbReference type="AlphaFoldDB" id="A0A7S3AGH1"/>
<accession>A0A7S3AGH1</accession>
<evidence type="ECO:0000256" key="1">
    <source>
        <dbReference type="ARBA" id="ARBA00004629"/>
    </source>
</evidence>
<protein>
    <submittedName>
        <fullName evidence="10">Uncharacterized protein</fullName>
    </submittedName>
</protein>
<dbReference type="EMBL" id="HBHX01006145">
    <property type="protein sequence ID" value="CAE0102698.1"/>
    <property type="molecule type" value="Transcribed_RNA"/>
</dbReference>
<keyword evidence="5" id="KW-0498">Mitosis</keyword>
<evidence type="ECO:0000256" key="6">
    <source>
        <dbReference type="ARBA" id="ARBA00022838"/>
    </source>
</evidence>
<evidence type="ECO:0000256" key="2">
    <source>
        <dbReference type="ARBA" id="ARBA00008643"/>
    </source>
</evidence>
<keyword evidence="9" id="KW-0137">Centromere</keyword>
<keyword evidence="8" id="KW-0131">Cell cycle</keyword>
<keyword evidence="6" id="KW-0995">Kinetochore</keyword>
<reference evidence="10" key="1">
    <citation type="submission" date="2021-01" db="EMBL/GenBank/DDBJ databases">
        <authorList>
            <person name="Corre E."/>
            <person name="Pelletier E."/>
            <person name="Niang G."/>
            <person name="Scheremetjew M."/>
            <person name="Finn R."/>
            <person name="Kale V."/>
            <person name="Holt S."/>
            <person name="Cochrane G."/>
            <person name="Meng A."/>
            <person name="Brown T."/>
            <person name="Cohen L."/>
        </authorList>
    </citation>
    <scope>NUCLEOTIDE SEQUENCE</scope>
    <source>
        <strain evidence="10">CCMP281</strain>
    </source>
</reference>